<name>A0A3N7EZ22_POPTR</name>
<dbReference type="AlphaFoldDB" id="A0A3N7EZ22"/>
<accession>A0A3N7EZ22</accession>
<proteinExistence type="predicted"/>
<dbReference type="EMBL" id="CM009294">
    <property type="protein sequence ID" value="RQO90743.1"/>
    <property type="molecule type" value="Genomic_DNA"/>
</dbReference>
<dbReference type="Proteomes" id="UP000006729">
    <property type="component" value="Chromosome 5"/>
</dbReference>
<reference evidence="1" key="2">
    <citation type="submission" date="2017-07" db="EMBL/GenBank/DDBJ databases">
        <title>WGS assembly of Populus trichocarpa.</title>
        <authorList>
            <person name="Tuskan G."/>
            <person name="Difazio S."/>
            <person name="Jansson S."/>
            <person name="Bohlmann J."/>
            <person name="Grigoriev I."/>
            <person name="Hellsten U."/>
            <person name="Putnam N."/>
            <person name="Ralph S."/>
            <person name="Rombauts S."/>
            <person name="Salamov A."/>
            <person name="Schein J."/>
            <person name="Sterck L."/>
            <person name="Aerts A."/>
            <person name="Bhalerao R."/>
            <person name="Bhalerao R."/>
            <person name="Blaudez D."/>
            <person name="Boerjan W."/>
            <person name="Brun A."/>
            <person name="Brunner A."/>
            <person name="Busov V."/>
            <person name="Campbell M."/>
            <person name="Carlson J."/>
            <person name="Chalot M."/>
            <person name="Chapman J."/>
            <person name="Chen G."/>
            <person name="Cooper D."/>
            <person name="Coutinho P."/>
            <person name="Couturier J."/>
            <person name="Covert S."/>
            <person name="Cronk Q."/>
            <person name="Cunningham R."/>
            <person name="Davis J."/>
            <person name="Degroeve S."/>
            <person name="Dejardin A."/>
            <person name="Depamphilis C."/>
            <person name="Detter J."/>
            <person name="Dirks B."/>
            <person name="Dubchak I."/>
            <person name="Duplessis S."/>
            <person name="Ehlting J."/>
            <person name="Ellis B."/>
            <person name="Gendler K."/>
            <person name="Goodstein D."/>
            <person name="Gribskov M."/>
            <person name="Grimwood J."/>
            <person name="Groover A."/>
            <person name="Gunter L."/>
            <person name="Hamberger B."/>
            <person name="Heinze B."/>
            <person name="Helariutta Y."/>
            <person name="Henrissat B."/>
            <person name="Holligan D."/>
            <person name="Holt R."/>
            <person name="Huang W."/>
            <person name="Islam-Faridi N."/>
            <person name="Jones S."/>
            <person name="Jones-Rhoades M."/>
            <person name="Jorgensen R."/>
            <person name="Joshi C."/>
            <person name="Kangasjarvi J."/>
            <person name="Karlsson J."/>
            <person name="Kelleher C."/>
            <person name="Kirkpatrick R."/>
            <person name="Kirst M."/>
            <person name="Kohler A."/>
            <person name="Kalluri U."/>
            <person name="Larimer F."/>
            <person name="Leebens-Mack J."/>
            <person name="Leple J."/>
            <person name="Locascio P."/>
            <person name="Lou Y."/>
            <person name="Lucas S."/>
            <person name="Martin F."/>
            <person name="Montanini B."/>
            <person name="Napoli C."/>
            <person name="Nelson D."/>
            <person name="Nelson C."/>
            <person name="Nieminen K."/>
            <person name="Nilsson O."/>
            <person name="Pereda V."/>
            <person name="Peter G."/>
            <person name="Philippe R."/>
            <person name="Pilate G."/>
            <person name="Poliakov A."/>
            <person name="Razumovskaya J."/>
            <person name="Richardson P."/>
            <person name="Rinaldi C."/>
            <person name="Ritland K."/>
            <person name="Rouze P."/>
            <person name="Ryaboy D."/>
            <person name="Schmutz J."/>
            <person name="Schrader J."/>
            <person name="Segerman B."/>
            <person name="Shin H."/>
            <person name="Siddiqui A."/>
            <person name="Sterky F."/>
            <person name="Terry A."/>
            <person name="Tsai C."/>
            <person name="Uberbacher E."/>
            <person name="Unneberg P."/>
            <person name="Vahala J."/>
            <person name="Wall K."/>
            <person name="Wessler S."/>
            <person name="Yang G."/>
            <person name="Yin T."/>
            <person name="Douglas C."/>
            <person name="Marra M."/>
            <person name="Sandberg G."/>
            <person name="Van De Peer Y."/>
            <person name="Rokhsar D."/>
        </authorList>
    </citation>
    <scope>NUCLEOTIDE SEQUENCE</scope>
    <source>
        <strain evidence="1">Nisqually-1</strain>
    </source>
</reference>
<dbReference type="InParanoid" id="A0A3N7EZ22"/>
<evidence type="ECO:0000313" key="2">
    <source>
        <dbReference type="Proteomes" id="UP000006729"/>
    </source>
</evidence>
<reference evidence="1 2" key="1">
    <citation type="journal article" date="2006" name="Science">
        <title>The genome of black cottonwood, Populus trichocarpa (Torr. &amp; Gray).</title>
        <authorList>
            <person name="Tuskan G.A."/>
            <person name="Difazio S."/>
            <person name="Jansson S."/>
            <person name="Bohlmann J."/>
            <person name="Grigoriev I."/>
            <person name="Hellsten U."/>
            <person name="Putnam N."/>
            <person name="Ralph S."/>
            <person name="Rombauts S."/>
            <person name="Salamov A."/>
            <person name="Schein J."/>
            <person name="Sterck L."/>
            <person name="Aerts A."/>
            <person name="Bhalerao R.R."/>
            <person name="Bhalerao R.P."/>
            <person name="Blaudez D."/>
            <person name="Boerjan W."/>
            <person name="Brun A."/>
            <person name="Brunner A."/>
            <person name="Busov V."/>
            <person name="Campbell M."/>
            <person name="Carlson J."/>
            <person name="Chalot M."/>
            <person name="Chapman J."/>
            <person name="Chen G.L."/>
            <person name="Cooper D."/>
            <person name="Coutinho P.M."/>
            <person name="Couturier J."/>
            <person name="Covert S."/>
            <person name="Cronk Q."/>
            <person name="Cunningham R."/>
            <person name="Davis J."/>
            <person name="Degroeve S."/>
            <person name="Dejardin A."/>
            <person name="Depamphilis C."/>
            <person name="Detter J."/>
            <person name="Dirks B."/>
            <person name="Dubchak I."/>
            <person name="Duplessis S."/>
            <person name="Ehlting J."/>
            <person name="Ellis B."/>
            <person name="Gendler K."/>
            <person name="Goodstein D."/>
            <person name="Gribskov M."/>
            <person name="Grimwood J."/>
            <person name="Groover A."/>
            <person name="Gunter L."/>
            <person name="Hamberger B."/>
            <person name="Heinze B."/>
            <person name="Helariutta Y."/>
            <person name="Henrissat B."/>
            <person name="Holligan D."/>
            <person name="Holt R."/>
            <person name="Huang W."/>
            <person name="Islam-Faridi N."/>
            <person name="Jones S."/>
            <person name="Jones-Rhoades M."/>
            <person name="Jorgensen R."/>
            <person name="Joshi C."/>
            <person name="Kangasjarvi J."/>
            <person name="Karlsson J."/>
            <person name="Kelleher C."/>
            <person name="Kirkpatrick R."/>
            <person name="Kirst M."/>
            <person name="Kohler A."/>
            <person name="Kalluri U."/>
            <person name="Larimer F."/>
            <person name="Leebens-Mack J."/>
            <person name="Leple J.C."/>
            <person name="Locascio P."/>
            <person name="Lou Y."/>
            <person name="Lucas S."/>
            <person name="Martin F."/>
            <person name="Montanini B."/>
            <person name="Napoli C."/>
            <person name="Nelson D.R."/>
            <person name="Nelson C."/>
            <person name="Nieminen K."/>
            <person name="Nilsson O."/>
            <person name="Pereda V."/>
            <person name="Peter G."/>
            <person name="Philippe R."/>
            <person name="Pilate G."/>
            <person name="Poliakov A."/>
            <person name="Razumovskaya J."/>
            <person name="Richardson P."/>
            <person name="Rinaldi C."/>
            <person name="Ritland K."/>
            <person name="Rouze P."/>
            <person name="Ryaboy D."/>
            <person name="Schmutz J."/>
            <person name="Schrader J."/>
            <person name="Segerman B."/>
            <person name="Shin H."/>
            <person name="Siddiqui A."/>
            <person name="Sterky F."/>
            <person name="Terry A."/>
            <person name="Tsai C.J."/>
            <person name="Uberbacher E."/>
            <person name="Unneberg P."/>
            <person name="Vahala J."/>
            <person name="Wall K."/>
            <person name="Wessler S."/>
            <person name="Yang G."/>
            <person name="Yin T."/>
            <person name="Douglas C."/>
            <person name="Marra M."/>
            <person name="Sandberg G."/>
            <person name="Van de Peer Y."/>
            <person name="Rokhsar D."/>
        </authorList>
    </citation>
    <scope>NUCLEOTIDE SEQUENCE [LARGE SCALE GENOMIC DNA]</scope>
    <source>
        <strain evidence="2">cv. Nisqually</strain>
        <strain evidence="1">Nisqually-1</strain>
    </source>
</reference>
<protein>
    <submittedName>
        <fullName evidence="1">Uncharacterized protein</fullName>
    </submittedName>
</protein>
<gene>
    <name evidence="1" type="ORF">POPTR_005G189050</name>
</gene>
<dbReference type="EMBL" id="CM009294">
    <property type="protein sequence ID" value="RQO90744.1"/>
    <property type="molecule type" value="Genomic_DNA"/>
</dbReference>
<dbReference type="EMBL" id="CM009294">
    <property type="protein sequence ID" value="RQO90745.1"/>
    <property type="molecule type" value="Genomic_DNA"/>
</dbReference>
<keyword evidence="2" id="KW-1185">Reference proteome</keyword>
<sequence length="36" mass="4047">MRQFGVVEATHESQIYGWLAMVVVSEPKAHATIVFN</sequence>
<organism evidence="1 2">
    <name type="scientific">Populus trichocarpa</name>
    <name type="common">Western balsam poplar</name>
    <name type="synonym">Populus balsamifera subsp. trichocarpa</name>
    <dbReference type="NCBI Taxonomy" id="3694"/>
    <lineage>
        <taxon>Eukaryota</taxon>
        <taxon>Viridiplantae</taxon>
        <taxon>Streptophyta</taxon>
        <taxon>Embryophyta</taxon>
        <taxon>Tracheophyta</taxon>
        <taxon>Spermatophyta</taxon>
        <taxon>Magnoliopsida</taxon>
        <taxon>eudicotyledons</taxon>
        <taxon>Gunneridae</taxon>
        <taxon>Pentapetalae</taxon>
        <taxon>rosids</taxon>
        <taxon>fabids</taxon>
        <taxon>Malpighiales</taxon>
        <taxon>Salicaceae</taxon>
        <taxon>Saliceae</taxon>
        <taxon>Populus</taxon>
    </lineage>
</organism>
<evidence type="ECO:0000313" key="1">
    <source>
        <dbReference type="EMBL" id="RQO90743.1"/>
    </source>
</evidence>